<keyword evidence="1" id="KW-0285">Flavoprotein</keyword>
<dbReference type="InterPro" id="IPR009100">
    <property type="entry name" value="AcylCoA_DH/oxidase_NM_dom_sf"/>
</dbReference>
<dbReference type="RefSeq" id="WP_266347888.1">
    <property type="nucleotide sequence ID" value="NZ_JAPKNG010000002.1"/>
</dbReference>
<keyword evidence="7" id="KW-1185">Reference proteome</keyword>
<dbReference type="InterPro" id="IPR024674">
    <property type="entry name" value="HpaB/PvcC/4-BUDH_N"/>
</dbReference>
<feature type="domain" description="HpaB/PvcC/4-BUDH C-terminal" evidence="4">
    <location>
        <begin position="278"/>
        <end position="477"/>
    </location>
</feature>
<evidence type="ECO:0000259" key="4">
    <source>
        <dbReference type="Pfam" id="PF03241"/>
    </source>
</evidence>
<dbReference type="PANTHER" id="PTHR36117">
    <property type="entry name" value="4-HYDROXYPHENYLACETATE 3-MONOOXYGENASE-RELATED"/>
    <property type="match status" value="1"/>
</dbReference>
<dbReference type="EC" id="1.14.14.9" evidence="6"/>
<dbReference type="EMBL" id="JAUSVO010000002">
    <property type="protein sequence ID" value="MDQ0436949.1"/>
    <property type="molecule type" value="Genomic_DNA"/>
</dbReference>
<evidence type="ECO:0000313" key="6">
    <source>
        <dbReference type="EMBL" id="MDQ0436949.1"/>
    </source>
</evidence>
<keyword evidence="3 6" id="KW-0560">Oxidoreductase</keyword>
<feature type="domain" description="HpaB/PvcC/4-BUDH N-terminal" evidence="5">
    <location>
        <begin position="5"/>
        <end position="271"/>
    </location>
</feature>
<dbReference type="SUPFAM" id="SSF56645">
    <property type="entry name" value="Acyl-CoA dehydrogenase NM domain-like"/>
    <property type="match status" value="1"/>
</dbReference>
<name>A0ABU0H616_9HYPH</name>
<evidence type="ECO:0000313" key="7">
    <source>
        <dbReference type="Proteomes" id="UP001241603"/>
    </source>
</evidence>
<dbReference type="Gene3D" id="2.40.110.10">
    <property type="entry name" value="Butyryl-CoA Dehydrogenase, subunit A, domain 2"/>
    <property type="match status" value="1"/>
</dbReference>
<evidence type="ECO:0000256" key="2">
    <source>
        <dbReference type="ARBA" id="ARBA00022827"/>
    </source>
</evidence>
<dbReference type="InterPro" id="IPR024719">
    <property type="entry name" value="HpaB/PvcC/4-BUDH_C"/>
</dbReference>
<dbReference type="GO" id="GO:0052881">
    <property type="term" value="F:4-hydroxyphenylacetate 3-monooxygenase activity"/>
    <property type="evidence" value="ECO:0007669"/>
    <property type="project" value="UniProtKB-EC"/>
</dbReference>
<dbReference type="Pfam" id="PF03241">
    <property type="entry name" value="HpaB"/>
    <property type="match status" value="1"/>
</dbReference>
<dbReference type="Gene3D" id="1.10.3140.10">
    <property type="entry name" value="4-hydroxybutyryl-coa dehydratase, domain 1"/>
    <property type="match status" value="1"/>
</dbReference>
<dbReference type="InterPro" id="IPR046373">
    <property type="entry name" value="Acyl-CoA_Oxase/DH_mid-dom_sf"/>
</dbReference>
<dbReference type="SUPFAM" id="SSF47203">
    <property type="entry name" value="Acyl-CoA dehydrogenase C-terminal domain-like"/>
    <property type="match status" value="1"/>
</dbReference>
<gene>
    <name evidence="6" type="ORF">QO014_001334</name>
</gene>
<evidence type="ECO:0000259" key="5">
    <source>
        <dbReference type="Pfam" id="PF11794"/>
    </source>
</evidence>
<sequence>MVKDGRAYLASLKDDRSIYIDGRKVVDVTTDPAFANAVHSAAKLYDFQAAPDNIEAMTFVSPTSGERVSRGWQLPRNLRELTERRQALEKWAALTCGMVGRSPDHVASTFAGFRMGLHAFRDNDPARAAALESYFDYARDNDLFLSYVIINPQADKAKTAGGQPDPHLVASIVDEDGEGITIRGAKMLATSGVMANEMMVSGFNALQAGDEAYAFTGVVPLGAKGLTLMSRRSYEQNATSTFDYPLSARFDENDAVVYFDDVKIPWDRVFVHKDLKMAQAQWHDTRAHVMQNYQCMIRLMVKLKFLLGLARKIAETNNIINYPQVRETLGLMAAKVANIEALVIAMEASGEHFQGYFVPNRSILCTAQVIAQTTYPEIIEAIRTLSGGGMIMVPSSYLDFETPETAAIIGKTQRSPVASSQERVKLMKLAWDAVGSEFGSRHLQYEMFYSGPTFVTRGNSFRFYDWDGVKGFVDDFMGTYGLPSSTGTSLSSAAE</sequence>
<dbReference type="Proteomes" id="UP001241603">
    <property type="component" value="Unassembled WGS sequence"/>
</dbReference>
<organism evidence="6 7">
    <name type="scientific">Kaistia dalseonensis</name>
    <dbReference type="NCBI Taxonomy" id="410840"/>
    <lineage>
        <taxon>Bacteria</taxon>
        <taxon>Pseudomonadati</taxon>
        <taxon>Pseudomonadota</taxon>
        <taxon>Alphaproteobacteria</taxon>
        <taxon>Hyphomicrobiales</taxon>
        <taxon>Kaistiaceae</taxon>
        <taxon>Kaistia</taxon>
    </lineage>
</organism>
<accession>A0ABU0H616</accession>
<dbReference type="InterPro" id="IPR004925">
    <property type="entry name" value="HpaB/PvcC/4-BUDH"/>
</dbReference>
<proteinExistence type="predicted"/>
<dbReference type="PIRSF" id="PIRSF000331">
    <property type="entry name" value="HpaA_HpaB"/>
    <property type="match status" value="1"/>
</dbReference>
<evidence type="ECO:0000256" key="1">
    <source>
        <dbReference type="ARBA" id="ARBA00022630"/>
    </source>
</evidence>
<protein>
    <submittedName>
        <fullName evidence="6">4-hydroxyphenylacetate 3-monooxygenase</fullName>
        <ecNumber evidence="6">1.14.14.9</ecNumber>
    </submittedName>
</protein>
<dbReference type="Pfam" id="PF11794">
    <property type="entry name" value="HpaB_N"/>
    <property type="match status" value="1"/>
</dbReference>
<dbReference type="PANTHER" id="PTHR36117:SF3">
    <property type="entry name" value="4-HYDROXYPHENYLACETATE 3-MONOOXYGENASE-RELATED"/>
    <property type="match status" value="1"/>
</dbReference>
<dbReference type="Gene3D" id="1.20.140.10">
    <property type="entry name" value="Butyryl-CoA Dehydrogenase, subunit A, domain 3"/>
    <property type="match status" value="1"/>
</dbReference>
<comment type="caution">
    <text evidence="6">The sequence shown here is derived from an EMBL/GenBank/DDBJ whole genome shotgun (WGS) entry which is preliminary data.</text>
</comment>
<keyword evidence="2" id="KW-0274">FAD</keyword>
<evidence type="ECO:0000256" key="3">
    <source>
        <dbReference type="ARBA" id="ARBA00023002"/>
    </source>
</evidence>
<reference evidence="6 7" key="1">
    <citation type="submission" date="2023-07" db="EMBL/GenBank/DDBJ databases">
        <title>Genomic Encyclopedia of Type Strains, Phase IV (KMG-IV): sequencing the most valuable type-strain genomes for metagenomic binning, comparative biology and taxonomic classification.</title>
        <authorList>
            <person name="Goeker M."/>
        </authorList>
    </citation>
    <scope>NUCLEOTIDE SEQUENCE [LARGE SCALE GENOMIC DNA]</scope>
    <source>
        <strain evidence="6 7">B6-8</strain>
    </source>
</reference>
<dbReference type="InterPro" id="IPR036250">
    <property type="entry name" value="AcylCo_DH-like_C"/>
</dbReference>